<organism evidence="2 3">
    <name type="scientific">Candidatus Methanoperedens nitratireducens</name>
    <dbReference type="NCBI Taxonomy" id="1392998"/>
    <lineage>
        <taxon>Archaea</taxon>
        <taxon>Methanobacteriati</taxon>
        <taxon>Methanobacteriota</taxon>
        <taxon>Stenosarchaea group</taxon>
        <taxon>Methanomicrobia</taxon>
        <taxon>Methanosarcinales</taxon>
        <taxon>ANME-2 cluster</taxon>
        <taxon>Candidatus Methanoperedentaceae</taxon>
        <taxon>Candidatus Methanoperedens</taxon>
    </lineage>
</organism>
<dbReference type="NCBIfam" id="NF011465">
    <property type="entry name" value="PRK14886.1-1"/>
    <property type="match status" value="1"/>
</dbReference>
<dbReference type="PIRSF" id="PIRSF022062">
    <property type="entry name" value="UCP022062"/>
    <property type="match status" value="1"/>
</dbReference>
<dbReference type="Proteomes" id="UP000050360">
    <property type="component" value="Unassembled WGS sequence"/>
</dbReference>
<dbReference type="InterPro" id="IPR013926">
    <property type="entry name" value="CGI121/TPRKB"/>
</dbReference>
<name>A0A0P8CH88_9EURY</name>
<evidence type="ECO:0000256" key="1">
    <source>
        <dbReference type="ARBA" id="ARBA00005546"/>
    </source>
</evidence>
<proteinExistence type="inferred from homology"/>
<dbReference type="Gene3D" id="3.30.2380.10">
    <property type="entry name" value="CGI121/TPRKB"/>
    <property type="match status" value="1"/>
</dbReference>
<protein>
    <recommendedName>
        <fullName evidence="4">Regulatory protein Cgi121</fullName>
    </recommendedName>
</protein>
<comment type="caution">
    <text evidence="2">The sequence shown here is derived from an EMBL/GenBank/DDBJ whole genome shotgun (WGS) entry which is preliminary data.</text>
</comment>
<dbReference type="InterPro" id="IPR016799">
    <property type="entry name" value="UCP022062"/>
</dbReference>
<dbReference type="AlphaFoldDB" id="A0A0P8CH88"/>
<reference evidence="2 3" key="1">
    <citation type="submission" date="2015-09" db="EMBL/GenBank/DDBJ databases">
        <title>A metagenomics-based metabolic model of nitrate-dependent anaerobic oxidation of methane by Methanoperedens-like archaea.</title>
        <authorList>
            <person name="Arshad A."/>
            <person name="Speth D.R."/>
            <person name="De Graaf R.M."/>
            <person name="Op Den Camp H.J."/>
            <person name="Jetten M.S."/>
            <person name="Welte C.U."/>
        </authorList>
    </citation>
    <scope>NUCLEOTIDE SEQUENCE [LARGE SCALE GENOMIC DNA]</scope>
</reference>
<dbReference type="EMBL" id="LKCM01000268">
    <property type="protein sequence ID" value="KPQ42067.1"/>
    <property type="molecule type" value="Genomic_DNA"/>
</dbReference>
<evidence type="ECO:0000313" key="3">
    <source>
        <dbReference type="Proteomes" id="UP000050360"/>
    </source>
</evidence>
<comment type="similarity">
    <text evidence="1">Belongs to the CGI121/TPRKB family.</text>
</comment>
<evidence type="ECO:0000313" key="2">
    <source>
        <dbReference type="EMBL" id="KPQ42067.1"/>
    </source>
</evidence>
<accession>A0A0P8CH88</accession>
<dbReference type="Pfam" id="PF08617">
    <property type="entry name" value="CGI-121"/>
    <property type="match status" value="1"/>
</dbReference>
<gene>
    <name evidence="2" type="ORF">MPEBLZ_03377</name>
</gene>
<dbReference type="SUPFAM" id="SSF143870">
    <property type="entry name" value="PF0523-like"/>
    <property type="match status" value="1"/>
</dbReference>
<evidence type="ECO:0008006" key="4">
    <source>
        <dbReference type="Google" id="ProtNLM"/>
    </source>
</evidence>
<sequence>MIQIMEGTIFIEDIEIFLIKIKEMRNGKDSVILALDADKLAGKDHLMFAIEKAIDSFKTGRNIANDLGKEIMLYAAGTRQINRAMKIGVHNGKNNIVLVAIGEDVDLSEFDEITPKDVVQYEGSKNRDLMDIFNITDEEIKAAGVEKIPELVLERVALVDVLK</sequence>
<dbReference type="InterPro" id="IPR036504">
    <property type="entry name" value="CGI121/TPRKB_sf"/>
</dbReference>